<name>A0A1N6D6P3_9BACT</name>
<dbReference type="AlphaFoldDB" id="A0A1N6D6P3"/>
<dbReference type="RefSeq" id="WP_074223098.1">
    <property type="nucleotide sequence ID" value="NZ_FSRC01000001.1"/>
</dbReference>
<protein>
    <submittedName>
        <fullName evidence="3">Putative adhesin</fullName>
    </submittedName>
</protein>
<reference evidence="4" key="1">
    <citation type="submission" date="2016-11" db="EMBL/GenBank/DDBJ databases">
        <authorList>
            <person name="Varghese N."/>
            <person name="Submissions S."/>
        </authorList>
    </citation>
    <scope>NUCLEOTIDE SEQUENCE [LARGE SCALE GENOMIC DNA]</scope>
    <source>
        <strain evidence="4">DSM 15292</strain>
    </source>
</reference>
<evidence type="ECO:0000313" key="4">
    <source>
        <dbReference type="Proteomes" id="UP000185221"/>
    </source>
</evidence>
<dbReference type="OrthoDB" id="838235at2"/>
<keyword evidence="1" id="KW-0732">Signal</keyword>
<proteinExistence type="predicted"/>
<dbReference type="InterPro" id="IPR025164">
    <property type="entry name" value="Toastrack_DUF4097"/>
</dbReference>
<feature type="domain" description="DUF4097" evidence="2">
    <location>
        <begin position="37"/>
        <end position="301"/>
    </location>
</feature>
<dbReference type="Pfam" id="PF13349">
    <property type="entry name" value="DUF4097"/>
    <property type="match status" value="1"/>
</dbReference>
<evidence type="ECO:0000259" key="2">
    <source>
        <dbReference type="Pfam" id="PF13349"/>
    </source>
</evidence>
<dbReference type="STRING" id="226505.SAMN05444394_0323"/>
<dbReference type="Proteomes" id="UP000185221">
    <property type="component" value="Unassembled WGS sequence"/>
</dbReference>
<evidence type="ECO:0000256" key="1">
    <source>
        <dbReference type="SAM" id="SignalP"/>
    </source>
</evidence>
<sequence length="308" mass="32371">MKNFFKISPLLIALLLFATVGFAQKVLVDANKSYSNISKIEVSGGWLDVSYDGGSGADVKVEAYLESNDEDQDIIFVTVGDVLKISYERSNNSSWGNNRNKGFIKINGPMAMELDIKNSSGTISVDGVTNDETILRVSSGKVSASNINGDLRVKASSGSLYIDEIDGDVEASVTSGNADITRVTGNVDYGSTSGSLEADTIGGELSASLTSGNAKLSNIGYLGELKFTSGNIRATNAGLNGNTRFNGTSGSFRIQTPSDLKSLNFSLRASSGNLKVGGINTGRNLEIDNGSSDWVKGSISSGNIIIEN</sequence>
<feature type="signal peptide" evidence="1">
    <location>
        <begin position="1"/>
        <end position="23"/>
    </location>
</feature>
<dbReference type="EMBL" id="FSRC01000001">
    <property type="protein sequence ID" value="SIN66334.1"/>
    <property type="molecule type" value="Genomic_DNA"/>
</dbReference>
<keyword evidence="4" id="KW-1185">Reference proteome</keyword>
<accession>A0A1N6D6P3</accession>
<feature type="chain" id="PRO_5012975161" evidence="1">
    <location>
        <begin position="24"/>
        <end position="308"/>
    </location>
</feature>
<evidence type="ECO:0000313" key="3">
    <source>
        <dbReference type="EMBL" id="SIN66334.1"/>
    </source>
</evidence>
<organism evidence="3 4">
    <name type="scientific">Algoriphagus halophilus</name>
    <dbReference type="NCBI Taxonomy" id="226505"/>
    <lineage>
        <taxon>Bacteria</taxon>
        <taxon>Pseudomonadati</taxon>
        <taxon>Bacteroidota</taxon>
        <taxon>Cytophagia</taxon>
        <taxon>Cytophagales</taxon>
        <taxon>Cyclobacteriaceae</taxon>
        <taxon>Algoriphagus</taxon>
    </lineage>
</organism>
<gene>
    <name evidence="3" type="ORF">SAMN05444394_0323</name>
</gene>